<dbReference type="AlphaFoldDB" id="A0A3N0XHJ5"/>
<dbReference type="EMBL" id="RJVU01073043">
    <property type="protein sequence ID" value="ROI27706.1"/>
    <property type="molecule type" value="Genomic_DNA"/>
</dbReference>
<reference evidence="2 3" key="1">
    <citation type="submission" date="2018-10" db="EMBL/GenBank/DDBJ databases">
        <title>Genome assembly for a Yunnan-Guizhou Plateau 3E fish, Anabarilius grahami (Regan), and its evolutionary and genetic applications.</title>
        <authorList>
            <person name="Jiang W."/>
        </authorList>
    </citation>
    <scope>NUCLEOTIDE SEQUENCE [LARGE SCALE GENOMIC DNA]</scope>
    <source>
        <strain evidence="2">AG-KIZ</strain>
        <tissue evidence="2">Muscle</tissue>
    </source>
</reference>
<gene>
    <name evidence="2" type="ORF">DPX16_23028</name>
</gene>
<proteinExistence type="predicted"/>
<feature type="compositionally biased region" description="Low complexity" evidence="1">
    <location>
        <begin position="51"/>
        <end position="83"/>
    </location>
</feature>
<sequence>VNRQAVFQATKVRTHLKKDGSWIHRYEEVLDTQSDVKCKPVKLVKPKNESSPESSPVSSSIMPCSQSGTTSSSLDSSTAPQSSYVMSALRKFE</sequence>
<accession>A0A3N0XHJ5</accession>
<feature type="non-terminal residue" evidence="2">
    <location>
        <position position="1"/>
    </location>
</feature>
<dbReference type="OrthoDB" id="8909291at2759"/>
<feature type="region of interest" description="Disordered" evidence="1">
    <location>
        <begin position="41"/>
        <end position="93"/>
    </location>
</feature>
<evidence type="ECO:0000313" key="3">
    <source>
        <dbReference type="Proteomes" id="UP000281406"/>
    </source>
</evidence>
<name>A0A3N0XHJ5_ANAGA</name>
<evidence type="ECO:0000256" key="1">
    <source>
        <dbReference type="SAM" id="MobiDB-lite"/>
    </source>
</evidence>
<organism evidence="2 3">
    <name type="scientific">Anabarilius grahami</name>
    <name type="common">Kanglang fish</name>
    <name type="synonym">Barilius grahami</name>
    <dbReference type="NCBI Taxonomy" id="495550"/>
    <lineage>
        <taxon>Eukaryota</taxon>
        <taxon>Metazoa</taxon>
        <taxon>Chordata</taxon>
        <taxon>Craniata</taxon>
        <taxon>Vertebrata</taxon>
        <taxon>Euteleostomi</taxon>
        <taxon>Actinopterygii</taxon>
        <taxon>Neopterygii</taxon>
        <taxon>Teleostei</taxon>
        <taxon>Ostariophysi</taxon>
        <taxon>Cypriniformes</taxon>
        <taxon>Xenocyprididae</taxon>
        <taxon>Xenocypridinae</taxon>
        <taxon>Xenocypridinae incertae sedis</taxon>
        <taxon>Anabarilius</taxon>
    </lineage>
</organism>
<keyword evidence="3" id="KW-1185">Reference proteome</keyword>
<evidence type="ECO:0000313" key="2">
    <source>
        <dbReference type="EMBL" id="ROI27706.1"/>
    </source>
</evidence>
<dbReference type="Proteomes" id="UP000281406">
    <property type="component" value="Unassembled WGS sequence"/>
</dbReference>
<protein>
    <submittedName>
        <fullName evidence="2">Uncharacterized protein</fullName>
    </submittedName>
</protein>
<comment type="caution">
    <text evidence="2">The sequence shown here is derived from an EMBL/GenBank/DDBJ whole genome shotgun (WGS) entry which is preliminary data.</text>
</comment>